<accession>A0A955RJ07</accession>
<dbReference type="Gene3D" id="1.20.1440.20">
    <property type="entry name" value="LemA-like domain"/>
    <property type="match status" value="1"/>
</dbReference>
<evidence type="ECO:0000256" key="4">
    <source>
        <dbReference type="ARBA" id="ARBA00022989"/>
    </source>
</evidence>
<comment type="similarity">
    <text evidence="2">Belongs to the LemA family.</text>
</comment>
<sequence length="196" mass="21894">MGLILVAALCIPAVLVLGLVVFGIGLYNGLVKLKVLVDEAWSGIDVQLKRRYDLIPNIVETVKGYAKHEQDTLTKVVELRNMAMNSNAGIEEQGKLENQLTGALKTIFALAENYPDLKADQGFRDLQKSLTDIESEIQGARRYYNGTVREYNTKIAVFPNNIFAGMLGFKAREFFEADEDERENVKVDFTSEEAKA</sequence>
<evidence type="ECO:0000256" key="1">
    <source>
        <dbReference type="ARBA" id="ARBA00004167"/>
    </source>
</evidence>
<evidence type="ECO:0000313" key="7">
    <source>
        <dbReference type="Proteomes" id="UP000783287"/>
    </source>
</evidence>
<dbReference type="PANTHER" id="PTHR34478:SF2">
    <property type="entry name" value="MEMBRANE PROTEIN"/>
    <property type="match status" value="1"/>
</dbReference>
<dbReference type="GO" id="GO:0016020">
    <property type="term" value="C:membrane"/>
    <property type="evidence" value="ECO:0007669"/>
    <property type="project" value="UniProtKB-SubCell"/>
</dbReference>
<dbReference type="Proteomes" id="UP000783287">
    <property type="component" value="Unassembled WGS sequence"/>
</dbReference>
<evidence type="ECO:0000313" key="6">
    <source>
        <dbReference type="EMBL" id="MCA9383307.1"/>
    </source>
</evidence>
<dbReference type="SUPFAM" id="SSF140478">
    <property type="entry name" value="LemA-like"/>
    <property type="match status" value="1"/>
</dbReference>
<evidence type="ECO:0000256" key="3">
    <source>
        <dbReference type="ARBA" id="ARBA00022692"/>
    </source>
</evidence>
<evidence type="ECO:0000256" key="5">
    <source>
        <dbReference type="ARBA" id="ARBA00023136"/>
    </source>
</evidence>
<gene>
    <name evidence="6" type="ORF">KC909_03000</name>
</gene>
<dbReference type="AlphaFoldDB" id="A0A955RJ07"/>
<name>A0A955RJ07_9BACT</name>
<dbReference type="Pfam" id="PF04011">
    <property type="entry name" value="LemA"/>
    <property type="match status" value="1"/>
</dbReference>
<protein>
    <submittedName>
        <fullName evidence="6">LemA family protein</fullName>
    </submittedName>
</protein>
<keyword evidence="5" id="KW-0472">Membrane</keyword>
<dbReference type="InterPro" id="IPR023353">
    <property type="entry name" value="LemA-like_dom_sf"/>
</dbReference>
<proteinExistence type="inferred from homology"/>
<keyword evidence="4" id="KW-1133">Transmembrane helix</keyword>
<comment type="subcellular location">
    <subcellularLocation>
        <location evidence="1">Membrane</location>
        <topology evidence="1">Single-pass membrane protein</topology>
    </subcellularLocation>
</comment>
<reference evidence="6" key="2">
    <citation type="journal article" date="2021" name="Microbiome">
        <title>Successional dynamics and alternative stable states in a saline activated sludge microbial community over 9 years.</title>
        <authorList>
            <person name="Wang Y."/>
            <person name="Ye J."/>
            <person name="Ju F."/>
            <person name="Liu L."/>
            <person name="Boyd J.A."/>
            <person name="Deng Y."/>
            <person name="Parks D.H."/>
            <person name="Jiang X."/>
            <person name="Yin X."/>
            <person name="Woodcroft B.J."/>
            <person name="Tyson G.W."/>
            <person name="Hugenholtz P."/>
            <person name="Polz M.F."/>
            <person name="Zhang T."/>
        </authorList>
    </citation>
    <scope>NUCLEOTIDE SEQUENCE</scope>
    <source>
        <strain evidence="6">HKST-UBA14</strain>
    </source>
</reference>
<dbReference type="PANTHER" id="PTHR34478">
    <property type="entry name" value="PROTEIN LEMA"/>
    <property type="match status" value="1"/>
</dbReference>
<comment type="caution">
    <text evidence="6">The sequence shown here is derived from an EMBL/GenBank/DDBJ whole genome shotgun (WGS) entry which is preliminary data.</text>
</comment>
<dbReference type="InterPro" id="IPR007156">
    <property type="entry name" value="MamQ_LemA"/>
</dbReference>
<reference evidence="6" key="1">
    <citation type="submission" date="2020-04" db="EMBL/GenBank/DDBJ databases">
        <authorList>
            <person name="Zhang T."/>
        </authorList>
    </citation>
    <scope>NUCLEOTIDE SEQUENCE</scope>
    <source>
        <strain evidence="6">HKST-UBA14</strain>
    </source>
</reference>
<evidence type="ECO:0000256" key="2">
    <source>
        <dbReference type="ARBA" id="ARBA00008854"/>
    </source>
</evidence>
<dbReference type="EMBL" id="JAGQLK010000051">
    <property type="protein sequence ID" value="MCA9383307.1"/>
    <property type="molecule type" value="Genomic_DNA"/>
</dbReference>
<organism evidence="6 7">
    <name type="scientific">Candidatus Dojkabacteria bacterium</name>
    <dbReference type="NCBI Taxonomy" id="2099670"/>
    <lineage>
        <taxon>Bacteria</taxon>
        <taxon>Candidatus Dojkabacteria</taxon>
    </lineage>
</organism>
<keyword evidence="3" id="KW-0812">Transmembrane</keyword>